<name>A0ABY7WN94_9LACO</name>
<dbReference type="Proteomes" id="UP001220377">
    <property type="component" value="Chromosome"/>
</dbReference>
<evidence type="ECO:0000313" key="2">
    <source>
        <dbReference type="EMBL" id="WDF81601.1"/>
    </source>
</evidence>
<accession>A0ABY7WN94</accession>
<protein>
    <submittedName>
        <fullName evidence="2">N-acetyltransferase</fullName>
    </submittedName>
</protein>
<evidence type="ECO:0000256" key="1">
    <source>
        <dbReference type="SAM" id="MobiDB-lite"/>
    </source>
</evidence>
<dbReference type="EMBL" id="CP117884">
    <property type="protein sequence ID" value="WDF81601.1"/>
    <property type="molecule type" value="Genomic_DNA"/>
</dbReference>
<evidence type="ECO:0000313" key="3">
    <source>
        <dbReference type="Proteomes" id="UP001220377"/>
    </source>
</evidence>
<proteinExistence type="predicted"/>
<keyword evidence="3" id="KW-1185">Reference proteome</keyword>
<reference evidence="2 3" key="1">
    <citation type="submission" date="2023-02" db="EMBL/GenBank/DDBJ databases">
        <title>Genome sequence of Lacticaseibacillus sp. KACC 23028.</title>
        <authorList>
            <person name="Kim S."/>
            <person name="Heo J."/>
            <person name="Kwon S.-W."/>
        </authorList>
    </citation>
    <scope>NUCLEOTIDE SEQUENCE [LARGE SCALE GENOMIC DNA]</scope>
    <source>
        <strain evidence="2 3">KACC 23028</strain>
    </source>
</reference>
<sequence length="129" mass="14569">MLVNYKPDYEKIAMGFLSYEDDLKDLGNLQTELQLYTTDDAHTLLLYRQDDGNFCGIIGLECGGDFVLVRHLSLSPAVRNQETVNNMLDELQVKVKDSKIMGSPETTPLIKKWRDTKKEQSNAADPSAK</sequence>
<gene>
    <name evidence="2" type="ORF">PQ472_06600</name>
</gene>
<dbReference type="RefSeq" id="WP_274258475.1">
    <property type="nucleotide sequence ID" value="NZ_CP117884.1"/>
</dbReference>
<feature type="region of interest" description="Disordered" evidence="1">
    <location>
        <begin position="100"/>
        <end position="129"/>
    </location>
</feature>
<organism evidence="2 3">
    <name type="scientific">Lacticaseibacillus pabuli</name>
    <dbReference type="NCBI Taxonomy" id="3025672"/>
    <lineage>
        <taxon>Bacteria</taxon>
        <taxon>Bacillati</taxon>
        <taxon>Bacillota</taxon>
        <taxon>Bacilli</taxon>
        <taxon>Lactobacillales</taxon>
        <taxon>Lactobacillaceae</taxon>
        <taxon>Lacticaseibacillus</taxon>
    </lineage>
</organism>